<protein>
    <submittedName>
        <fullName evidence="12">Gibberellin 20 oxidase 1</fullName>
    </submittedName>
</protein>
<reference evidence="12 13" key="1">
    <citation type="journal article" date="2015" name="Proc. Natl. Acad. Sci. U.S.A.">
        <title>The resurrection genome of Boea hygrometrica: A blueprint for survival of dehydration.</title>
        <authorList>
            <person name="Xiao L."/>
            <person name="Yang G."/>
            <person name="Zhang L."/>
            <person name="Yang X."/>
            <person name="Zhao S."/>
            <person name="Ji Z."/>
            <person name="Zhou Q."/>
            <person name="Hu M."/>
            <person name="Wang Y."/>
            <person name="Chen M."/>
            <person name="Xu Y."/>
            <person name="Jin H."/>
            <person name="Xiao X."/>
            <person name="Hu G."/>
            <person name="Bao F."/>
            <person name="Hu Y."/>
            <person name="Wan P."/>
            <person name="Li L."/>
            <person name="Deng X."/>
            <person name="Kuang T."/>
            <person name="Xiang C."/>
            <person name="Zhu J.K."/>
            <person name="Oliver M.J."/>
            <person name="He Y."/>
        </authorList>
    </citation>
    <scope>NUCLEOTIDE SEQUENCE [LARGE SCALE GENOMIC DNA]</scope>
    <source>
        <strain evidence="13">cv. XS01</strain>
    </source>
</reference>
<comment type="catalytic activity">
    <reaction evidence="8">
        <text>gibberellin A12 + 2 2-oxoglutarate + 3 O2 + H(+) = gibberellin A9 + 2 succinate + 3 CO2 + 2 H2O</text>
        <dbReference type="Rhea" id="RHEA:60772"/>
        <dbReference type="ChEBI" id="CHEBI:15377"/>
        <dbReference type="ChEBI" id="CHEBI:15378"/>
        <dbReference type="ChEBI" id="CHEBI:15379"/>
        <dbReference type="ChEBI" id="CHEBI:16526"/>
        <dbReference type="ChEBI" id="CHEBI:16810"/>
        <dbReference type="ChEBI" id="CHEBI:30031"/>
        <dbReference type="ChEBI" id="CHEBI:58627"/>
        <dbReference type="ChEBI" id="CHEBI:73255"/>
    </reaction>
    <physiologicalReaction direction="left-to-right" evidence="8">
        <dbReference type="Rhea" id="RHEA:60773"/>
    </physiologicalReaction>
</comment>
<name>A0A2Z7CEJ0_9LAMI</name>
<dbReference type="Pfam" id="PF14226">
    <property type="entry name" value="DIOX_N"/>
    <property type="match status" value="1"/>
</dbReference>
<comment type="pathway">
    <text evidence="2">Hormone biosynthesis.</text>
</comment>
<dbReference type="GO" id="GO:0045544">
    <property type="term" value="F:gibberellin 20-oxidase activity"/>
    <property type="evidence" value="ECO:0007669"/>
    <property type="project" value="UniProtKB-ARBA"/>
</dbReference>
<dbReference type="AlphaFoldDB" id="A0A2Z7CEJ0"/>
<keyword evidence="3 9" id="KW-0479">Metal-binding</keyword>
<dbReference type="InterPro" id="IPR027443">
    <property type="entry name" value="IPNS-like_sf"/>
</dbReference>
<gene>
    <name evidence="12" type="ORF">F511_14475</name>
</gene>
<feature type="domain" description="Fe2OG dioxygenase" evidence="11">
    <location>
        <begin position="222"/>
        <end position="322"/>
    </location>
</feature>
<dbReference type="GO" id="GO:0002238">
    <property type="term" value="P:response to molecule of fungal origin"/>
    <property type="evidence" value="ECO:0007669"/>
    <property type="project" value="UniProtKB-ARBA"/>
</dbReference>
<evidence type="ECO:0000256" key="5">
    <source>
        <dbReference type="ARBA" id="ARBA00023004"/>
    </source>
</evidence>
<evidence type="ECO:0000256" key="6">
    <source>
        <dbReference type="ARBA" id="ARBA00037909"/>
    </source>
</evidence>
<keyword evidence="4 9" id="KW-0560">Oxidoreductase</keyword>
<evidence type="ECO:0000256" key="7">
    <source>
        <dbReference type="ARBA" id="ARBA00043997"/>
    </source>
</evidence>
<comment type="pathway">
    <text evidence="6">Plant hormone biosynthesis; gibberellin biosynthesis.</text>
</comment>
<dbReference type="PROSITE" id="PS51471">
    <property type="entry name" value="FE2OG_OXY"/>
    <property type="match status" value="1"/>
</dbReference>
<keyword evidence="13" id="KW-1185">Reference proteome</keyword>
<evidence type="ECO:0000256" key="4">
    <source>
        <dbReference type="ARBA" id="ARBA00023002"/>
    </source>
</evidence>
<dbReference type="Proteomes" id="UP000250235">
    <property type="component" value="Unassembled WGS sequence"/>
</dbReference>
<dbReference type="InterPro" id="IPR050231">
    <property type="entry name" value="Iron_ascorbate_oxido_reductase"/>
</dbReference>
<dbReference type="PANTHER" id="PTHR47990">
    <property type="entry name" value="2-OXOGLUTARATE (2OG) AND FE(II)-DEPENDENT OXYGENASE SUPERFAMILY PROTEIN-RELATED"/>
    <property type="match status" value="1"/>
</dbReference>
<proteinExistence type="inferred from homology"/>
<dbReference type="EMBL" id="KQ998671">
    <property type="protein sequence ID" value="KZV42913.1"/>
    <property type="molecule type" value="Genomic_DNA"/>
</dbReference>
<dbReference type="InterPro" id="IPR005123">
    <property type="entry name" value="Oxoglu/Fe-dep_dioxygenase_dom"/>
</dbReference>
<evidence type="ECO:0000313" key="12">
    <source>
        <dbReference type="EMBL" id="KZV42913.1"/>
    </source>
</evidence>
<dbReference type="OrthoDB" id="288590at2759"/>
<dbReference type="SUPFAM" id="SSF51197">
    <property type="entry name" value="Clavaminate synthase-like"/>
    <property type="match status" value="1"/>
</dbReference>
<dbReference type="Gene3D" id="2.60.120.330">
    <property type="entry name" value="B-lactam Antibiotic, Isopenicillin N Synthase, Chain"/>
    <property type="match status" value="1"/>
</dbReference>
<evidence type="ECO:0000313" key="13">
    <source>
        <dbReference type="Proteomes" id="UP000250235"/>
    </source>
</evidence>
<accession>A0A2Z7CEJ0</accession>
<evidence type="ECO:0000256" key="9">
    <source>
        <dbReference type="RuleBase" id="RU003682"/>
    </source>
</evidence>
<dbReference type="GO" id="GO:0046872">
    <property type="term" value="F:metal ion binding"/>
    <property type="evidence" value="ECO:0007669"/>
    <property type="project" value="UniProtKB-KW"/>
</dbReference>
<keyword evidence="5 9" id="KW-0408">Iron</keyword>
<evidence type="ECO:0000259" key="11">
    <source>
        <dbReference type="PROSITE" id="PS51471"/>
    </source>
</evidence>
<evidence type="ECO:0000256" key="2">
    <source>
        <dbReference type="ARBA" id="ARBA00004972"/>
    </source>
</evidence>
<organism evidence="12 13">
    <name type="scientific">Dorcoceras hygrometricum</name>
    <dbReference type="NCBI Taxonomy" id="472368"/>
    <lineage>
        <taxon>Eukaryota</taxon>
        <taxon>Viridiplantae</taxon>
        <taxon>Streptophyta</taxon>
        <taxon>Embryophyta</taxon>
        <taxon>Tracheophyta</taxon>
        <taxon>Spermatophyta</taxon>
        <taxon>Magnoliopsida</taxon>
        <taxon>eudicotyledons</taxon>
        <taxon>Gunneridae</taxon>
        <taxon>Pentapetalae</taxon>
        <taxon>asterids</taxon>
        <taxon>lamiids</taxon>
        <taxon>Lamiales</taxon>
        <taxon>Gesneriaceae</taxon>
        <taxon>Didymocarpoideae</taxon>
        <taxon>Trichosporeae</taxon>
        <taxon>Loxocarpinae</taxon>
        <taxon>Dorcoceras</taxon>
    </lineage>
</organism>
<evidence type="ECO:0000256" key="10">
    <source>
        <dbReference type="SAM" id="MobiDB-lite"/>
    </source>
</evidence>
<sequence length="384" mass="43982">MTINCMTRKGPSMPENRNDDHNNRPVVFDASLLKHQSDLPSQFVWPDHDKPTANPRELIVPLIDLAGFLSGHPAASAKASELVGEACRKHGFFLVVNHGVESGLISDAQRYMDHFFEQPLHEKQKAQRKLGEHCGYASSFTGRFSSKLPWKETLSFHYSAHKDSSNIVEDYFRNTLGQDFEHLGKVYQDYCKAMSELSLGIMELLGMSLGVRRSHFKEFFQENESIMRLNYYPPCQRPEETLGTGPHCDPTSLTILHQDKVNGLQVFVDDEWRSITPNFSAFVVNIGDTFMALSNGRYRSCLHRAVVNSKCPRKSLAFFLCPKQDKVVSPPPELVDFNIPRIYPDFRWPTLLEFTQKHYRADMETLKNFSTWILQQQQKGAEMS</sequence>
<feature type="region of interest" description="Disordered" evidence="10">
    <location>
        <begin position="1"/>
        <end position="23"/>
    </location>
</feature>
<dbReference type="InterPro" id="IPR026992">
    <property type="entry name" value="DIOX_N"/>
</dbReference>
<dbReference type="FunFam" id="2.60.120.330:FF:000003">
    <property type="entry name" value="Gibberellin 20 oxidase 2"/>
    <property type="match status" value="1"/>
</dbReference>
<evidence type="ECO:0000256" key="8">
    <source>
        <dbReference type="ARBA" id="ARBA00050508"/>
    </source>
</evidence>
<dbReference type="PRINTS" id="PR00682">
    <property type="entry name" value="IPNSYNTHASE"/>
</dbReference>
<evidence type="ECO:0000256" key="3">
    <source>
        <dbReference type="ARBA" id="ARBA00022723"/>
    </source>
</evidence>
<comment type="similarity">
    <text evidence="7">Belongs to the iron/ascorbate-dependent oxidoreductase family. GA20OX subfamily.</text>
</comment>
<comment type="cofactor">
    <cofactor evidence="1">
        <name>L-ascorbate</name>
        <dbReference type="ChEBI" id="CHEBI:38290"/>
    </cofactor>
</comment>
<dbReference type="GO" id="GO:0009686">
    <property type="term" value="P:gibberellin biosynthetic process"/>
    <property type="evidence" value="ECO:0007669"/>
    <property type="project" value="UniProtKB-ARBA"/>
</dbReference>
<dbReference type="GO" id="GO:0009805">
    <property type="term" value="P:coumarin biosynthetic process"/>
    <property type="evidence" value="ECO:0007669"/>
    <property type="project" value="UniProtKB-ARBA"/>
</dbReference>
<dbReference type="InterPro" id="IPR044861">
    <property type="entry name" value="IPNS-like_FE2OG_OXY"/>
</dbReference>
<evidence type="ECO:0000256" key="1">
    <source>
        <dbReference type="ARBA" id="ARBA00001961"/>
    </source>
</evidence>
<dbReference type="Pfam" id="PF03171">
    <property type="entry name" value="2OG-FeII_Oxy"/>
    <property type="match status" value="1"/>
</dbReference>